<keyword evidence="4 7" id="KW-0472">Membrane</keyword>
<dbReference type="Pfam" id="PF00240">
    <property type="entry name" value="ubiquitin"/>
    <property type="match status" value="1"/>
</dbReference>
<dbReference type="GO" id="GO:1904292">
    <property type="term" value="P:regulation of ERAD pathway"/>
    <property type="evidence" value="ECO:0000318"/>
    <property type="project" value="GO_Central"/>
</dbReference>
<dbReference type="HOGENOM" id="CLU_058243_0_0_1"/>
<feature type="region of interest" description="Disordered" evidence="6">
    <location>
        <begin position="117"/>
        <end position="142"/>
    </location>
</feature>
<reference evidence="9" key="2">
    <citation type="submission" date="2025-08" db="UniProtKB">
        <authorList>
            <consortium name="Ensembl"/>
        </authorList>
    </citation>
    <scope>IDENTIFICATION</scope>
</reference>
<dbReference type="GO" id="GO:0044325">
    <property type="term" value="F:transmembrane transporter binding"/>
    <property type="evidence" value="ECO:0000318"/>
    <property type="project" value="GO_Central"/>
</dbReference>
<sequence length="388" mass="41836">MDGPSPPQETLTLIVKTPNQAHGDRAVEGVQPSWTVGQLKSHLSGVYPGSPPEKDQRLIYSGKLLPDHLLLRDVFRKSDTTPTLHLVCAFKPPGSQHGSQPKAAGAEACVQSVPRAAGQAAGAAPPGPSGDGLRHRGSAGGVPSAWTSPAMLGGADVRRPAYSVYSPQQLLWLQQMYVRQYYMQYQAALAAASSHVAPSGPSLPVVTPAPVPLANQAPADNLPANQNAPQPPLINPGANRNLRMNAQGGPVMEDEEDVNRDWLDWVYTAARFSVFLSILYFYSSVSRFVLVMSSLLIMYLHTAGWFPFRRRAVHLDPNHAQPAEAVENQQNRNAGRPPEELLGEEQEGAPLPAVDAEPQRVTLMGTAWVFFKAFFSSLIPEGPQAIGN</sequence>
<dbReference type="InParanoid" id="W5MM95"/>
<dbReference type="GeneTree" id="ENSGT00390000017671"/>
<dbReference type="FunFam" id="3.10.20.90:FF:000046">
    <property type="entry name" value="Homocysteine-responsive endoplasmic reticulum-resident ubiquitin-like domain member 2 protein"/>
    <property type="match status" value="1"/>
</dbReference>
<feature type="transmembrane region" description="Helical" evidence="7">
    <location>
        <begin position="288"/>
        <end position="308"/>
    </location>
</feature>
<dbReference type="InterPro" id="IPR039751">
    <property type="entry name" value="HERPUD1/2"/>
</dbReference>
<dbReference type="eggNOG" id="KOG4583">
    <property type="taxonomic scope" value="Eukaryota"/>
</dbReference>
<protein>
    <submittedName>
        <fullName evidence="9">Homocysteine-inducible, endoplasmic reticulum stress-inducible, ubiquitin-like domain member 1</fullName>
    </submittedName>
</protein>
<dbReference type="CTD" id="9709"/>
<keyword evidence="3 7" id="KW-1133">Transmembrane helix</keyword>
<comment type="subcellular location">
    <subcellularLocation>
        <location evidence="1">Membrane</location>
    </subcellularLocation>
</comment>
<keyword evidence="2 7" id="KW-0812">Transmembrane</keyword>
<evidence type="ECO:0000313" key="10">
    <source>
        <dbReference type="Proteomes" id="UP000018468"/>
    </source>
</evidence>
<accession>W5MM95</accession>
<keyword evidence="10" id="KW-1185">Reference proteome</keyword>
<dbReference type="EMBL" id="AHAT01020809">
    <property type="status" value="NOT_ANNOTATED_CDS"/>
    <property type="molecule type" value="Genomic_DNA"/>
</dbReference>
<evidence type="ECO:0000256" key="5">
    <source>
        <dbReference type="ARBA" id="ARBA00023230"/>
    </source>
</evidence>
<evidence type="ECO:0000256" key="6">
    <source>
        <dbReference type="SAM" id="MobiDB-lite"/>
    </source>
</evidence>
<dbReference type="KEGG" id="loc:102690771"/>
<feature type="region of interest" description="Disordered" evidence="6">
    <location>
        <begin position="323"/>
        <end position="346"/>
    </location>
</feature>
<evidence type="ECO:0000259" key="8">
    <source>
        <dbReference type="PROSITE" id="PS50053"/>
    </source>
</evidence>
<dbReference type="Proteomes" id="UP000018468">
    <property type="component" value="Linkage group LG23"/>
</dbReference>
<proteinExistence type="predicted"/>
<dbReference type="PANTHER" id="PTHR12943:SF7">
    <property type="entry name" value="HOMOCYSTEINE-RESPONSIVE ENDOPLASMIC RETICULUM-RESIDENT UBIQUITIN-LIKE DOMAIN MEMBER 1 PROTEIN"/>
    <property type="match status" value="1"/>
</dbReference>
<dbReference type="GO" id="GO:0006511">
    <property type="term" value="P:ubiquitin-dependent protein catabolic process"/>
    <property type="evidence" value="ECO:0000318"/>
    <property type="project" value="GO_Central"/>
</dbReference>
<dbReference type="AlphaFoldDB" id="W5MM95"/>
<reference evidence="9" key="3">
    <citation type="submission" date="2025-09" db="UniProtKB">
        <authorList>
            <consortium name="Ensembl"/>
        </authorList>
    </citation>
    <scope>IDENTIFICATION</scope>
</reference>
<dbReference type="PROSITE" id="PS50053">
    <property type="entry name" value="UBIQUITIN_2"/>
    <property type="match status" value="1"/>
</dbReference>
<dbReference type="SUPFAM" id="SSF54236">
    <property type="entry name" value="Ubiquitin-like"/>
    <property type="match status" value="1"/>
</dbReference>
<evidence type="ECO:0000313" key="9">
    <source>
        <dbReference type="Ensembl" id="ENSLOCP00000009504.1"/>
    </source>
</evidence>
<dbReference type="STRING" id="7918.ENSLOCP00000009504"/>
<feature type="domain" description="Ubiquitin-like" evidence="8">
    <location>
        <begin position="11"/>
        <end position="73"/>
    </location>
</feature>
<name>W5MM95_LEPOC</name>
<dbReference type="GO" id="GO:1902236">
    <property type="term" value="P:negative regulation of endoplasmic reticulum stress-induced intrinsic apoptotic signaling pathway"/>
    <property type="evidence" value="ECO:0000318"/>
    <property type="project" value="GO_Central"/>
</dbReference>
<evidence type="ECO:0000256" key="3">
    <source>
        <dbReference type="ARBA" id="ARBA00022989"/>
    </source>
</evidence>
<evidence type="ECO:0000256" key="2">
    <source>
        <dbReference type="ARBA" id="ARBA00022692"/>
    </source>
</evidence>
<dbReference type="OMA" id="MSTAWVF"/>
<dbReference type="GeneID" id="102690771"/>
<dbReference type="Gene3D" id="3.10.20.90">
    <property type="entry name" value="Phosphatidylinositol 3-kinase Catalytic Subunit, Chain A, domain 1"/>
    <property type="match status" value="1"/>
</dbReference>
<dbReference type="Ensembl" id="ENSLOCT00000009515.1">
    <property type="protein sequence ID" value="ENSLOCP00000009504.1"/>
    <property type="gene ID" value="ENSLOCG00000007829.1"/>
</dbReference>
<dbReference type="SMART" id="SM00213">
    <property type="entry name" value="UBQ"/>
    <property type="match status" value="1"/>
</dbReference>
<dbReference type="PANTHER" id="PTHR12943">
    <property type="entry name" value="HOMOCYSTEINE-RESPONSIVE ENDOPLASMIC RETICULUM-RESIDENT UNIQUITIN-LIKE DOMAIN HERPUD PROTEIN FAMILY MEMBER"/>
    <property type="match status" value="1"/>
</dbReference>
<dbReference type="GO" id="GO:0030968">
    <property type="term" value="P:endoplasmic reticulum unfolded protein response"/>
    <property type="evidence" value="ECO:0000318"/>
    <property type="project" value="GO_Central"/>
</dbReference>
<keyword evidence="5" id="KW-0834">Unfolded protein response</keyword>
<dbReference type="InterPro" id="IPR000626">
    <property type="entry name" value="Ubiquitin-like_dom"/>
</dbReference>
<dbReference type="GO" id="GO:0005789">
    <property type="term" value="C:endoplasmic reticulum membrane"/>
    <property type="evidence" value="ECO:0000318"/>
    <property type="project" value="GO_Central"/>
</dbReference>
<dbReference type="Bgee" id="ENSLOCG00000007829">
    <property type="expression patterns" value="Expressed in liver and 13 other cell types or tissues"/>
</dbReference>
<reference evidence="10" key="1">
    <citation type="submission" date="2011-12" db="EMBL/GenBank/DDBJ databases">
        <title>The Draft Genome of Lepisosteus oculatus.</title>
        <authorList>
            <consortium name="The Broad Institute Genome Assembly &amp; Analysis Group"/>
            <consortium name="Computational R&amp;D Group"/>
            <consortium name="and Sequencing Platform"/>
            <person name="Di Palma F."/>
            <person name="Alfoldi J."/>
            <person name="Johnson J."/>
            <person name="Berlin A."/>
            <person name="Gnerre S."/>
            <person name="Jaffe D."/>
            <person name="MacCallum I."/>
            <person name="Young S."/>
            <person name="Walker B.J."/>
            <person name="Lander E.S."/>
            <person name="Lindblad-Toh K."/>
        </authorList>
    </citation>
    <scope>NUCLEOTIDE SEQUENCE [LARGE SCALE GENOMIC DNA]</scope>
</reference>
<dbReference type="OrthoDB" id="21589at2759"/>
<dbReference type="InterPro" id="IPR029071">
    <property type="entry name" value="Ubiquitin-like_domsf"/>
</dbReference>
<dbReference type="GO" id="GO:0032469">
    <property type="term" value="P:endoplasmic reticulum calcium ion homeostasis"/>
    <property type="evidence" value="ECO:0000318"/>
    <property type="project" value="GO_Central"/>
</dbReference>
<evidence type="ECO:0000256" key="7">
    <source>
        <dbReference type="SAM" id="Phobius"/>
    </source>
</evidence>
<evidence type="ECO:0000256" key="4">
    <source>
        <dbReference type="ARBA" id="ARBA00023136"/>
    </source>
</evidence>
<evidence type="ECO:0000256" key="1">
    <source>
        <dbReference type="ARBA" id="ARBA00004370"/>
    </source>
</evidence>
<dbReference type="FunCoup" id="W5MM95">
    <property type="interactions" value="701"/>
</dbReference>
<organism evidence="9 10">
    <name type="scientific">Lepisosteus oculatus</name>
    <name type="common">Spotted gar</name>
    <dbReference type="NCBI Taxonomy" id="7918"/>
    <lineage>
        <taxon>Eukaryota</taxon>
        <taxon>Metazoa</taxon>
        <taxon>Chordata</taxon>
        <taxon>Craniata</taxon>
        <taxon>Vertebrata</taxon>
        <taxon>Euteleostomi</taxon>
        <taxon>Actinopterygii</taxon>
        <taxon>Neopterygii</taxon>
        <taxon>Holostei</taxon>
        <taxon>Semionotiformes</taxon>
        <taxon>Lepisosteidae</taxon>
        <taxon>Lepisosteus</taxon>
    </lineage>
</organism>